<dbReference type="InterPro" id="IPR001240">
    <property type="entry name" value="PRAI_dom"/>
</dbReference>
<dbReference type="CDD" id="cd00405">
    <property type="entry name" value="PRAI"/>
    <property type="match status" value="1"/>
</dbReference>
<evidence type="ECO:0000256" key="8">
    <source>
        <dbReference type="ARBA" id="ARBA00023141"/>
    </source>
</evidence>
<evidence type="ECO:0000256" key="7">
    <source>
        <dbReference type="ARBA" id="ARBA00022822"/>
    </source>
</evidence>
<dbReference type="EMBL" id="CVRB01000004">
    <property type="protein sequence ID" value="CRK83757.1"/>
    <property type="molecule type" value="Genomic_DNA"/>
</dbReference>
<dbReference type="FunFam" id="3.20.20.70:FF:000075">
    <property type="entry name" value="Tryptophan biosynthesis protein TRP1"/>
    <property type="match status" value="1"/>
</dbReference>
<dbReference type="SUPFAM" id="SSF51366">
    <property type="entry name" value="Ribulose-phoshate binding barrel"/>
    <property type="match status" value="1"/>
</dbReference>
<comment type="pathway">
    <text evidence="2 10">Amino-acid biosynthesis; L-tryptophan biosynthesis; L-tryptophan from chorismate: step 3/5.</text>
</comment>
<dbReference type="AlphaFoldDB" id="A0A0U1P0J8"/>
<dbReference type="GO" id="GO:0000162">
    <property type="term" value="P:L-tryptophan biosynthetic process"/>
    <property type="evidence" value="ECO:0007669"/>
    <property type="project" value="UniProtKB-UniRule"/>
</dbReference>
<dbReference type="InterPro" id="IPR011060">
    <property type="entry name" value="RibuloseP-bd_barrel"/>
</dbReference>
<evidence type="ECO:0000256" key="2">
    <source>
        <dbReference type="ARBA" id="ARBA00004664"/>
    </source>
</evidence>
<keyword evidence="8 10" id="KW-0057">Aromatic amino acid biosynthesis</keyword>
<dbReference type="InterPro" id="IPR044643">
    <property type="entry name" value="TrpF_fam"/>
</dbReference>
<dbReference type="PANTHER" id="PTHR42894:SF1">
    <property type="entry name" value="N-(5'-PHOSPHORIBOSYL)ANTHRANILATE ISOMERASE"/>
    <property type="match status" value="1"/>
</dbReference>
<evidence type="ECO:0000313" key="13">
    <source>
        <dbReference type="Proteomes" id="UP000199087"/>
    </source>
</evidence>
<reference evidence="13" key="1">
    <citation type="submission" date="2015-05" db="EMBL/GenBank/DDBJ databases">
        <authorList>
            <person name="Urmite Genomes"/>
        </authorList>
    </citation>
    <scope>NUCLEOTIDE SEQUENCE [LARGE SCALE GENOMIC DNA]</scope>
    <source>
        <strain evidence="13">LF1</strain>
    </source>
</reference>
<dbReference type="UniPathway" id="UPA00035">
    <property type="reaction ID" value="UER00042"/>
</dbReference>
<dbReference type="InterPro" id="IPR013785">
    <property type="entry name" value="Aldolase_TIM"/>
</dbReference>
<dbReference type="HAMAP" id="MF_00135">
    <property type="entry name" value="PRAI"/>
    <property type="match status" value="1"/>
</dbReference>
<proteinExistence type="inferred from homology"/>
<evidence type="ECO:0000256" key="10">
    <source>
        <dbReference type="HAMAP-Rule" id="MF_00135"/>
    </source>
</evidence>
<dbReference type="Gene3D" id="3.20.20.70">
    <property type="entry name" value="Aldolase class I"/>
    <property type="match status" value="1"/>
</dbReference>
<evidence type="ECO:0000256" key="4">
    <source>
        <dbReference type="ARBA" id="ARBA00012572"/>
    </source>
</evidence>
<dbReference type="PANTHER" id="PTHR42894">
    <property type="entry name" value="N-(5'-PHOSPHORIBOSYL)ANTHRANILATE ISOMERASE"/>
    <property type="match status" value="1"/>
</dbReference>
<keyword evidence="13" id="KW-1185">Reference proteome</keyword>
<dbReference type="EC" id="5.3.1.24" evidence="4 10"/>
<dbReference type="OrthoDB" id="9786954at2"/>
<keyword evidence="7 10" id="KW-0822">Tryptophan biosynthesis</keyword>
<accession>A0A0U1P0J8</accession>
<evidence type="ECO:0000259" key="11">
    <source>
        <dbReference type="Pfam" id="PF00697"/>
    </source>
</evidence>
<dbReference type="Proteomes" id="UP000199087">
    <property type="component" value="Unassembled WGS sequence"/>
</dbReference>
<evidence type="ECO:0000256" key="3">
    <source>
        <dbReference type="ARBA" id="ARBA00007571"/>
    </source>
</evidence>
<dbReference type="GO" id="GO:0004640">
    <property type="term" value="F:phosphoribosylanthranilate isomerase activity"/>
    <property type="evidence" value="ECO:0007669"/>
    <property type="project" value="UniProtKB-UniRule"/>
</dbReference>
<feature type="domain" description="N-(5'phosphoribosyl) anthranilate isomerase (PRAI)" evidence="11">
    <location>
        <begin position="3"/>
        <end position="196"/>
    </location>
</feature>
<comment type="catalytic activity">
    <reaction evidence="1 10">
        <text>N-(5-phospho-beta-D-ribosyl)anthranilate = 1-(2-carboxyphenylamino)-1-deoxy-D-ribulose 5-phosphate</text>
        <dbReference type="Rhea" id="RHEA:21540"/>
        <dbReference type="ChEBI" id="CHEBI:18277"/>
        <dbReference type="ChEBI" id="CHEBI:58613"/>
        <dbReference type="EC" id="5.3.1.24"/>
    </reaction>
</comment>
<name>A0A0U1P0J8_9BACI</name>
<keyword evidence="9 10" id="KW-0413">Isomerase</keyword>
<organism evidence="12 13">
    <name type="scientific">Neobacillus massiliamazoniensis</name>
    <dbReference type="NCBI Taxonomy" id="1499688"/>
    <lineage>
        <taxon>Bacteria</taxon>
        <taxon>Bacillati</taxon>
        <taxon>Bacillota</taxon>
        <taxon>Bacilli</taxon>
        <taxon>Bacillales</taxon>
        <taxon>Bacillaceae</taxon>
        <taxon>Neobacillus</taxon>
    </lineage>
</organism>
<protein>
    <recommendedName>
        <fullName evidence="5 10">N-(5'-phosphoribosyl)anthranilate isomerase</fullName>
        <shortName evidence="10">PRAI</shortName>
        <ecNumber evidence="4 10">5.3.1.24</ecNumber>
    </recommendedName>
</protein>
<dbReference type="Pfam" id="PF00697">
    <property type="entry name" value="PRAI"/>
    <property type="match status" value="1"/>
</dbReference>
<dbReference type="RefSeq" id="WP_090636787.1">
    <property type="nucleotide sequence ID" value="NZ_CVRB01000004.1"/>
</dbReference>
<evidence type="ECO:0000313" key="12">
    <source>
        <dbReference type="EMBL" id="CRK83757.1"/>
    </source>
</evidence>
<gene>
    <name evidence="10 12" type="primary">trpF</name>
    <name evidence="12" type="ORF">BN000_03748</name>
</gene>
<sequence>MKVKICGITDVETALSAVKSGADAVGFVFAESKRKITLEEAKEITRSLPDQVYKVGVFVNELREKIEEISSFVGLTHIQLHGDESASFSESLSLPVIKAWGIDEQSSWKKILEYPCEYILLDGPKGKYRGGNGKSFDWSHFHKNELDRRKIILAGGLTIENLEDGIKAIRPTMIDVSSGVETNGKKDVNKIQLFIKKAKGILNEERLV</sequence>
<comment type="similarity">
    <text evidence="3 10">Belongs to the TrpF family.</text>
</comment>
<evidence type="ECO:0000256" key="5">
    <source>
        <dbReference type="ARBA" id="ARBA00022272"/>
    </source>
</evidence>
<evidence type="ECO:0000256" key="6">
    <source>
        <dbReference type="ARBA" id="ARBA00022605"/>
    </source>
</evidence>
<evidence type="ECO:0000256" key="9">
    <source>
        <dbReference type="ARBA" id="ARBA00023235"/>
    </source>
</evidence>
<evidence type="ECO:0000256" key="1">
    <source>
        <dbReference type="ARBA" id="ARBA00001164"/>
    </source>
</evidence>
<dbReference type="STRING" id="1499688.BN000_03748"/>
<keyword evidence="6 10" id="KW-0028">Amino-acid biosynthesis</keyword>